<evidence type="ECO:0000256" key="8">
    <source>
        <dbReference type="SAM" id="Phobius"/>
    </source>
</evidence>
<evidence type="ECO:0000256" key="1">
    <source>
        <dbReference type="ARBA" id="ARBA00004141"/>
    </source>
</evidence>
<dbReference type="PANTHER" id="PTHR11660">
    <property type="entry name" value="SOLUTE CARRIER FAMILY 40 MEMBER"/>
    <property type="match status" value="1"/>
</dbReference>
<evidence type="ECO:0000313" key="9">
    <source>
        <dbReference type="EMBL" id="OAE29915.1"/>
    </source>
</evidence>
<dbReference type="InterPro" id="IPR009716">
    <property type="entry name" value="Ferroportin-1"/>
</dbReference>
<reference evidence="9" key="1">
    <citation type="submission" date="2016-03" db="EMBL/GenBank/DDBJ databases">
        <title>Mechanisms controlling the formation of the plant cell surface in tip-growing cells are functionally conserved among land plants.</title>
        <authorList>
            <person name="Honkanen S."/>
            <person name="Jones V.A."/>
            <person name="Morieri G."/>
            <person name="Champion C."/>
            <person name="Hetherington A.J."/>
            <person name="Kelly S."/>
            <person name="Saint-Marcoux D."/>
            <person name="Proust H."/>
            <person name="Prescott H."/>
            <person name="Dolan L."/>
        </authorList>
    </citation>
    <scope>NUCLEOTIDE SEQUENCE [LARGE SCALE GENOMIC DNA]</scope>
    <source>
        <tissue evidence="9">Whole gametophyte</tissue>
    </source>
</reference>
<evidence type="ECO:0000256" key="2">
    <source>
        <dbReference type="ARBA" id="ARBA00006279"/>
    </source>
</evidence>
<protein>
    <recommendedName>
        <fullName evidence="11">Solute carrier family 40 protein</fullName>
    </recommendedName>
</protein>
<organism evidence="9 10">
    <name type="scientific">Marchantia polymorpha subsp. ruderalis</name>
    <dbReference type="NCBI Taxonomy" id="1480154"/>
    <lineage>
        <taxon>Eukaryota</taxon>
        <taxon>Viridiplantae</taxon>
        <taxon>Streptophyta</taxon>
        <taxon>Embryophyta</taxon>
        <taxon>Marchantiophyta</taxon>
        <taxon>Marchantiopsida</taxon>
        <taxon>Marchantiidae</taxon>
        <taxon>Marchantiales</taxon>
        <taxon>Marchantiaceae</taxon>
        <taxon>Marchantia</taxon>
    </lineage>
</organism>
<feature type="transmembrane region" description="Helical" evidence="8">
    <location>
        <begin position="445"/>
        <end position="465"/>
    </location>
</feature>
<feature type="transmembrane region" description="Helical" evidence="8">
    <location>
        <begin position="616"/>
        <end position="635"/>
    </location>
</feature>
<gene>
    <name evidence="9" type="ORF">AXG93_773s1550</name>
</gene>
<feature type="transmembrane region" description="Helical" evidence="8">
    <location>
        <begin position="294"/>
        <end position="320"/>
    </location>
</feature>
<dbReference type="GO" id="GO:0005381">
    <property type="term" value="F:iron ion transmembrane transporter activity"/>
    <property type="evidence" value="ECO:0007669"/>
    <property type="project" value="InterPro"/>
</dbReference>
<evidence type="ECO:0000256" key="3">
    <source>
        <dbReference type="ARBA" id="ARBA00022448"/>
    </source>
</evidence>
<keyword evidence="10" id="KW-1185">Reference proteome</keyword>
<feature type="transmembrane region" description="Helical" evidence="8">
    <location>
        <begin position="266"/>
        <end position="288"/>
    </location>
</feature>
<evidence type="ECO:0000256" key="4">
    <source>
        <dbReference type="ARBA" id="ARBA00022692"/>
    </source>
</evidence>
<comment type="caution">
    <text evidence="9">The sequence shown here is derived from an EMBL/GenBank/DDBJ whole genome shotgun (WGS) entry which is preliminary data.</text>
</comment>
<dbReference type="Pfam" id="PF06963">
    <property type="entry name" value="FPN1"/>
    <property type="match status" value="1"/>
</dbReference>
<feature type="transmembrane region" description="Helical" evidence="8">
    <location>
        <begin position="655"/>
        <end position="676"/>
    </location>
</feature>
<feature type="transmembrane region" description="Helical" evidence="8">
    <location>
        <begin position="586"/>
        <end position="609"/>
    </location>
</feature>
<feature type="transmembrane region" description="Helical" evidence="8">
    <location>
        <begin position="373"/>
        <end position="395"/>
    </location>
</feature>
<dbReference type="CDD" id="cd17480">
    <property type="entry name" value="MFS_SLC40A1_like"/>
    <property type="match status" value="1"/>
</dbReference>
<feature type="transmembrane region" description="Helical" evidence="8">
    <location>
        <begin position="332"/>
        <end position="353"/>
    </location>
</feature>
<keyword evidence="4 8" id="KW-0812">Transmembrane</keyword>
<dbReference type="PANTHER" id="PTHR11660:SF53">
    <property type="entry name" value="SOLUTE CARRIER FAMILY 40 MEMBER 3, CHLOROPLASTIC"/>
    <property type="match status" value="1"/>
</dbReference>
<sequence>MGLLSLTCHCCIGDLQLRSELQLRSGFQELADIGAGTVMRTGFGLGFGLNFGTAREARIAVEKLKEFKRRAAAGTFPGEFAASSRFRISSGLGIGAAEPEFLLGVENLHIMGFASVCCPPSVPYFRHEIAKGTCTPLFLHRRSVNSTSVAHRYWRLKNSSLTTKSFLQPSGNENHHTTNEEANSQDSHSVSKIHGMSAVLTADYLPLQDTEGPDDLVYTEAGMPAFQVLSPTQQELLSATPAHPEALNALYGTYTAACFMERVWRFIAPMVLAMLSKSLMPVAVVGFVDQVVASLFFASLIAFDFAVYGFIIFVAGPWVGAVMDTMPRVKSFMTLSVIQTVAMLVSVGATMYALKTGFGTLATTSQSLLAQPWFLVLVVAGAIERLTGLAIGVAAERDWVVLLAGTTRQIALAEANAVLRRIDLICEIAGPTLFGVLLSSHGAPLCITVAAGIMAVTLPALIMLVHTTDKLSKGVLHRSKFQLVRDPSKPHQTSAVQAGLGNSSCGVNAVLLGWKNYFAQPVLPASLAYVMLYFNAVLSPGGLMTSFLTQSEINPAMIGVFRSLCGVMGFLATFVSASVISKLGVLKAGAAALFFQASLLAVAVAVYLTKASGSKVSLMIFLSLIVVSRLGHWGYDLVDAQIFQTAIPESQANQVGTAEMSLASLAELIMLGVAILASDVSYFGGLATLSMISTASAAAIYWHWLSNPTADQIRLFPEDTRIKVPTFTPMST</sequence>
<dbReference type="SUPFAM" id="SSF103473">
    <property type="entry name" value="MFS general substrate transporter"/>
    <property type="match status" value="1"/>
</dbReference>
<keyword evidence="6 8" id="KW-0472">Membrane</keyword>
<feature type="transmembrane region" description="Helical" evidence="8">
    <location>
        <begin position="683"/>
        <end position="704"/>
    </location>
</feature>
<dbReference type="GO" id="GO:0016020">
    <property type="term" value="C:membrane"/>
    <property type="evidence" value="ECO:0007669"/>
    <property type="project" value="UniProtKB-SubCell"/>
</dbReference>
<feature type="region of interest" description="Disordered" evidence="7">
    <location>
        <begin position="167"/>
        <end position="188"/>
    </location>
</feature>
<dbReference type="Proteomes" id="UP000077202">
    <property type="component" value="Unassembled WGS sequence"/>
</dbReference>
<feature type="transmembrane region" description="Helical" evidence="8">
    <location>
        <begin position="560"/>
        <end position="580"/>
    </location>
</feature>
<accession>A0A176WCE8</accession>
<name>A0A176WCE8_MARPO</name>
<keyword evidence="3" id="KW-0813">Transport</keyword>
<comment type="subcellular location">
    <subcellularLocation>
        <location evidence="1">Membrane</location>
        <topology evidence="1">Multi-pass membrane protein</topology>
    </subcellularLocation>
</comment>
<proteinExistence type="inferred from homology"/>
<dbReference type="AlphaFoldDB" id="A0A176WCE8"/>
<comment type="similarity">
    <text evidence="2">Belongs to the ferroportin (FP) (TC 2.A.100) family. SLC40A subfamily.</text>
</comment>
<evidence type="ECO:0000256" key="7">
    <source>
        <dbReference type="SAM" id="MobiDB-lite"/>
    </source>
</evidence>
<evidence type="ECO:0000256" key="6">
    <source>
        <dbReference type="ARBA" id="ARBA00023136"/>
    </source>
</evidence>
<dbReference type="InterPro" id="IPR036259">
    <property type="entry name" value="MFS_trans_sf"/>
</dbReference>
<evidence type="ECO:0000256" key="5">
    <source>
        <dbReference type="ARBA" id="ARBA00022989"/>
    </source>
</evidence>
<keyword evidence="5 8" id="KW-1133">Transmembrane helix</keyword>
<evidence type="ECO:0008006" key="11">
    <source>
        <dbReference type="Google" id="ProtNLM"/>
    </source>
</evidence>
<dbReference type="EMBL" id="LVLJ01001380">
    <property type="protein sequence ID" value="OAE29915.1"/>
    <property type="molecule type" value="Genomic_DNA"/>
</dbReference>
<evidence type="ECO:0000313" key="10">
    <source>
        <dbReference type="Proteomes" id="UP000077202"/>
    </source>
</evidence>